<accession>A0AA88XJS0</accession>
<evidence type="ECO:0000256" key="5">
    <source>
        <dbReference type="ARBA" id="ARBA00022723"/>
    </source>
</evidence>
<keyword evidence="7" id="KW-0067">ATP-binding</keyword>
<evidence type="ECO:0000256" key="3">
    <source>
        <dbReference type="ARBA" id="ARBA00022679"/>
    </source>
</evidence>
<protein>
    <recommendedName>
        <fullName evidence="9">Selenoprotein O</fullName>
    </recommendedName>
</protein>
<reference evidence="11" key="1">
    <citation type="submission" date="2019-08" db="EMBL/GenBank/DDBJ databases">
        <title>The improved chromosome-level genome for the pearl oyster Pinctada fucata martensii using PacBio sequencing and Hi-C.</title>
        <authorList>
            <person name="Zheng Z."/>
        </authorList>
    </citation>
    <scope>NUCLEOTIDE SEQUENCE</scope>
    <source>
        <strain evidence="11">ZZ-2019</strain>
        <tissue evidence="11">Adductor muscle</tissue>
    </source>
</reference>
<keyword evidence="4" id="KW-0548">Nucleotidyltransferase</keyword>
<comment type="cofactor">
    <cofactor evidence="1">
        <name>Mg(2+)</name>
        <dbReference type="ChEBI" id="CHEBI:18420"/>
    </cofactor>
</comment>
<dbReference type="GO" id="GO:0005524">
    <property type="term" value="F:ATP binding"/>
    <property type="evidence" value="ECO:0007669"/>
    <property type="project" value="UniProtKB-KW"/>
</dbReference>
<evidence type="ECO:0000313" key="12">
    <source>
        <dbReference type="Proteomes" id="UP001186944"/>
    </source>
</evidence>
<keyword evidence="8" id="KW-0460">Magnesium</keyword>
<evidence type="ECO:0000256" key="8">
    <source>
        <dbReference type="ARBA" id="ARBA00022842"/>
    </source>
</evidence>
<dbReference type="GO" id="GO:0046872">
    <property type="term" value="F:metal ion binding"/>
    <property type="evidence" value="ECO:0007669"/>
    <property type="project" value="UniProtKB-KW"/>
</dbReference>
<keyword evidence="12" id="KW-1185">Reference proteome</keyword>
<dbReference type="GO" id="GO:0016779">
    <property type="term" value="F:nucleotidyltransferase activity"/>
    <property type="evidence" value="ECO:0007669"/>
    <property type="project" value="UniProtKB-KW"/>
</dbReference>
<gene>
    <name evidence="11" type="ORF">FSP39_009794</name>
</gene>
<evidence type="ECO:0000256" key="9">
    <source>
        <dbReference type="ARBA" id="ARBA00031547"/>
    </source>
</evidence>
<dbReference type="Pfam" id="PF02696">
    <property type="entry name" value="SelO"/>
    <property type="match status" value="1"/>
</dbReference>
<dbReference type="PANTHER" id="PTHR12153">
    <property type="entry name" value="SELENOPROTEIN O"/>
    <property type="match status" value="1"/>
</dbReference>
<evidence type="ECO:0000256" key="2">
    <source>
        <dbReference type="ARBA" id="ARBA00009747"/>
    </source>
</evidence>
<comment type="similarity">
    <text evidence="2">Belongs to the SELO family.</text>
</comment>
<evidence type="ECO:0000256" key="1">
    <source>
        <dbReference type="ARBA" id="ARBA00001946"/>
    </source>
</evidence>
<dbReference type="AlphaFoldDB" id="A0AA88XJS0"/>
<dbReference type="InterPro" id="IPR003846">
    <property type="entry name" value="SelO"/>
</dbReference>
<evidence type="ECO:0000256" key="10">
    <source>
        <dbReference type="SAM" id="MobiDB-lite"/>
    </source>
</evidence>
<organism evidence="11 12">
    <name type="scientific">Pinctada imbricata</name>
    <name type="common">Atlantic pearl-oyster</name>
    <name type="synonym">Pinctada martensii</name>
    <dbReference type="NCBI Taxonomy" id="66713"/>
    <lineage>
        <taxon>Eukaryota</taxon>
        <taxon>Metazoa</taxon>
        <taxon>Spiralia</taxon>
        <taxon>Lophotrochozoa</taxon>
        <taxon>Mollusca</taxon>
        <taxon>Bivalvia</taxon>
        <taxon>Autobranchia</taxon>
        <taxon>Pteriomorphia</taxon>
        <taxon>Pterioida</taxon>
        <taxon>Pterioidea</taxon>
        <taxon>Pteriidae</taxon>
        <taxon>Pinctada</taxon>
    </lineage>
</organism>
<proteinExistence type="inferred from homology"/>
<dbReference type="PANTHER" id="PTHR12153:SF18">
    <property type="entry name" value="SELENOPROTEIN O"/>
    <property type="match status" value="1"/>
</dbReference>
<evidence type="ECO:0000256" key="6">
    <source>
        <dbReference type="ARBA" id="ARBA00022741"/>
    </source>
</evidence>
<name>A0AA88XJS0_PINIB</name>
<evidence type="ECO:0000313" key="11">
    <source>
        <dbReference type="EMBL" id="KAK3084191.1"/>
    </source>
</evidence>
<dbReference type="Proteomes" id="UP001186944">
    <property type="component" value="Unassembled WGS sequence"/>
</dbReference>
<keyword evidence="3" id="KW-0808">Transferase</keyword>
<comment type="caution">
    <text evidence="11">The sequence shown here is derived from an EMBL/GenBank/DDBJ whole genome shotgun (WGS) entry which is preliminary data.</text>
</comment>
<evidence type="ECO:0000256" key="7">
    <source>
        <dbReference type="ARBA" id="ARBA00022840"/>
    </source>
</evidence>
<keyword evidence="6" id="KW-0547">Nucleotide-binding</keyword>
<keyword evidence="5" id="KW-0479">Metal-binding</keyword>
<sequence>MLGEYINRKGERWELQLKGSGLTPYSRRGDGRAVLRSSVREFLGSEAMYHLGIPTSRAAALVVSDDPVMRDQFYDGHPQVERGAVVLRLAQSWFRIGSIEILTKNREIGLLRRLVDFVIEHHFPEIDLFDEDRYLQLFSTIVRQTAEMIAKWQSVGFTHGVCNTDNYSLLSITIDYGPFGFLDEYNPDFIPNTSDDEGRYNYRKQPDIGLWNLDKLRIAMLPLLNQDQKKQMANILNGYESIYSKLYIETFLKKLGLKTVESDDDKFIGVLLIMMENTASDFTMTFREMSEIPLERIESLDFPSNTWALKILSKHEWFGKWIRIYRKRIAKEDIHVDDGTRQIAMSAVNPRYVLRNWMAQSAIRKAERNDFSEVRTLLRILETPHKYQEDAEEAGYSSPPPSWAKSLKVSCSS</sequence>
<feature type="region of interest" description="Disordered" evidence="10">
    <location>
        <begin position="389"/>
        <end position="413"/>
    </location>
</feature>
<dbReference type="EMBL" id="VSWD01000013">
    <property type="protein sequence ID" value="KAK3084191.1"/>
    <property type="molecule type" value="Genomic_DNA"/>
</dbReference>
<evidence type="ECO:0000256" key="4">
    <source>
        <dbReference type="ARBA" id="ARBA00022695"/>
    </source>
</evidence>